<feature type="transmembrane region" description="Helical" evidence="11">
    <location>
        <begin position="157"/>
        <end position="177"/>
    </location>
</feature>
<dbReference type="AlphaFoldDB" id="A0A6J6NX97"/>
<keyword evidence="3" id="KW-0444">Lipid biosynthesis</keyword>
<evidence type="ECO:0000313" key="20">
    <source>
        <dbReference type="EMBL" id="CAB5070685.1"/>
    </source>
</evidence>
<dbReference type="EMBL" id="CAEZWS010000005">
    <property type="protein sequence ID" value="CAB4657033.1"/>
    <property type="molecule type" value="Genomic_DNA"/>
</dbReference>
<dbReference type="EMBL" id="CAFBPG010000006">
    <property type="protein sequence ID" value="CAB5003285.1"/>
    <property type="molecule type" value="Genomic_DNA"/>
</dbReference>
<dbReference type="GO" id="GO:0016020">
    <property type="term" value="C:membrane"/>
    <property type="evidence" value="ECO:0007669"/>
    <property type="project" value="UniProtKB-SubCell"/>
</dbReference>
<sequence length="180" mass="19875">MKKPSELNLPNSITLLRIAALPLCAYFLFKNGGHDSTWRIVAWWLFFIVGMTDFVDGKLARSRGSVTEFGKLLDPIADKALVGTAMIGLSLLGDMPWWITVVILAREIGITIVRLVVISGGVIAANRGGKIKTMVTSFGVGFYVLPLKESLFIYRDIFMYVGVVITLLTGASYLFALRKR</sequence>
<accession>A0A6J6NX97</accession>
<dbReference type="PANTHER" id="PTHR14269:SF52">
    <property type="entry name" value="PHOSPHATIDYLGLYCEROPHOSPHATE SYNTHASE-RELATED"/>
    <property type="match status" value="1"/>
</dbReference>
<dbReference type="EMBL" id="CAFBJH010000017">
    <property type="protein sequence ID" value="CAB4848939.1"/>
    <property type="molecule type" value="Genomic_DNA"/>
</dbReference>
<dbReference type="Gene3D" id="1.20.120.1760">
    <property type="match status" value="1"/>
</dbReference>
<keyword evidence="9" id="KW-0594">Phospholipid biosynthesis</keyword>
<organism evidence="13">
    <name type="scientific">freshwater metagenome</name>
    <dbReference type="NCBI Taxonomy" id="449393"/>
    <lineage>
        <taxon>unclassified sequences</taxon>
        <taxon>metagenomes</taxon>
        <taxon>ecological metagenomes</taxon>
    </lineage>
</organism>
<dbReference type="NCBIfam" id="TIGR00560">
    <property type="entry name" value="pgsA"/>
    <property type="match status" value="1"/>
</dbReference>
<gene>
    <name evidence="12" type="ORF">UFOPK2288_00181</name>
    <name evidence="13" type="ORF">UFOPK2589_00260</name>
    <name evidence="14" type="ORF">UFOPK2931_00276</name>
    <name evidence="15" type="ORF">UFOPK3056_00148</name>
    <name evidence="16" type="ORF">UFOPK3287_00421</name>
    <name evidence="17" type="ORF">UFOPK3558_00127</name>
    <name evidence="18" type="ORF">UFOPK3916_00067</name>
    <name evidence="19" type="ORF">UFOPK4074_00165</name>
    <name evidence="20" type="ORF">UFOPK4372_00311</name>
</gene>
<reference evidence="13" key="1">
    <citation type="submission" date="2020-05" db="EMBL/GenBank/DDBJ databases">
        <authorList>
            <person name="Chiriac C."/>
            <person name="Salcher M."/>
            <person name="Ghai R."/>
            <person name="Kavagutti S V."/>
        </authorList>
    </citation>
    <scope>NUCLEOTIDE SEQUENCE</scope>
</reference>
<dbReference type="PANTHER" id="PTHR14269">
    <property type="entry name" value="CDP-DIACYLGLYCEROL--GLYCEROL-3-PHOSPHATE 3-PHOSPHATIDYLTRANSFERASE-RELATED"/>
    <property type="match status" value="1"/>
</dbReference>
<evidence type="ECO:0000256" key="7">
    <source>
        <dbReference type="ARBA" id="ARBA00023098"/>
    </source>
</evidence>
<dbReference type="EMBL" id="CAFAAR010000006">
    <property type="protein sequence ID" value="CAB4795480.1"/>
    <property type="molecule type" value="Genomic_DNA"/>
</dbReference>
<dbReference type="InterPro" id="IPR043130">
    <property type="entry name" value="CDP-OH_PTrfase_TM_dom"/>
</dbReference>
<dbReference type="EMBL" id="CAFBQZ010000012">
    <property type="protein sequence ID" value="CAB5070685.1"/>
    <property type="molecule type" value="Genomic_DNA"/>
</dbReference>
<evidence type="ECO:0000313" key="17">
    <source>
        <dbReference type="EMBL" id="CAB4891631.1"/>
    </source>
</evidence>
<feature type="transmembrane region" description="Helical" evidence="11">
    <location>
        <begin position="129"/>
        <end position="145"/>
    </location>
</feature>
<dbReference type="InterPro" id="IPR050324">
    <property type="entry name" value="CDP-alcohol_PTase-I"/>
</dbReference>
<feature type="transmembrane region" description="Helical" evidence="11">
    <location>
        <begin position="97"/>
        <end position="117"/>
    </location>
</feature>
<keyword evidence="7" id="KW-0443">Lipid metabolism</keyword>
<evidence type="ECO:0000256" key="8">
    <source>
        <dbReference type="ARBA" id="ARBA00023136"/>
    </source>
</evidence>
<evidence type="ECO:0000256" key="11">
    <source>
        <dbReference type="SAM" id="Phobius"/>
    </source>
</evidence>
<dbReference type="Pfam" id="PF01066">
    <property type="entry name" value="CDP-OH_P_transf"/>
    <property type="match status" value="1"/>
</dbReference>
<dbReference type="InterPro" id="IPR048254">
    <property type="entry name" value="CDP_ALCOHOL_P_TRANSF_CS"/>
</dbReference>
<dbReference type="InterPro" id="IPR004570">
    <property type="entry name" value="Phosphatidylglycerol_P_synth"/>
</dbReference>
<dbReference type="PIRSF" id="PIRSF000847">
    <property type="entry name" value="Phos_ph_gly_syn"/>
    <property type="match status" value="1"/>
</dbReference>
<dbReference type="GO" id="GO:0008444">
    <property type="term" value="F:CDP-diacylglycerol-glycerol-3-phosphate 3-phosphatidyltransferase activity"/>
    <property type="evidence" value="ECO:0007669"/>
    <property type="project" value="InterPro"/>
</dbReference>
<keyword evidence="8 11" id="KW-0472">Membrane</keyword>
<feature type="transmembrane region" description="Helical" evidence="11">
    <location>
        <begin position="12"/>
        <end position="29"/>
    </location>
</feature>
<dbReference type="EMBL" id="CAFBOE010000002">
    <property type="protein sequence ID" value="CAB4968266.1"/>
    <property type="molecule type" value="Genomic_DNA"/>
</dbReference>
<evidence type="ECO:0000256" key="10">
    <source>
        <dbReference type="ARBA" id="ARBA00023264"/>
    </source>
</evidence>
<evidence type="ECO:0000313" key="19">
    <source>
        <dbReference type="EMBL" id="CAB5003285.1"/>
    </source>
</evidence>
<dbReference type="GO" id="GO:0046474">
    <property type="term" value="P:glycerophospholipid biosynthetic process"/>
    <property type="evidence" value="ECO:0007669"/>
    <property type="project" value="TreeGrafter"/>
</dbReference>
<name>A0A6J6NX97_9ZZZZ</name>
<keyword evidence="5 11" id="KW-0812">Transmembrane</keyword>
<protein>
    <submittedName>
        <fullName evidence="13">Unannotated protein</fullName>
    </submittedName>
</protein>
<keyword evidence="6 11" id="KW-1133">Transmembrane helix</keyword>
<dbReference type="PROSITE" id="PS00379">
    <property type="entry name" value="CDP_ALCOHOL_P_TRANSF"/>
    <property type="match status" value="1"/>
</dbReference>
<comment type="similarity">
    <text evidence="2">Belongs to the CDP-alcohol phosphatidyltransferase class-I family.</text>
</comment>
<evidence type="ECO:0000313" key="18">
    <source>
        <dbReference type="EMBL" id="CAB4968266.1"/>
    </source>
</evidence>
<evidence type="ECO:0000256" key="9">
    <source>
        <dbReference type="ARBA" id="ARBA00023209"/>
    </source>
</evidence>
<keyword evidence="4" id="KW-0808">Transferase</keyword>
<evidence type="ECO:0000256" key="2">
    <source>
        <dbReference type="ARBA" id="ARBA00010441"/>
    </source>
</evidence>
<comment type="subcellular location">
    <subcellularLocation>
        <location evidence="1">Membrane</location>
        <topology evidence="1">Multi-pass membrane protein</topology>
    </subcellularLocation>
</comment>
<dbReference type="EMBL" id="CAEZXT010000009">
    <property type="protein sequence ID" value="CAB4690906.1"/>
    <property type="molecule type" value="Genomic_DNA"/>
</dbReference>
<proteinExistence type="inferred from homology"/>
<evidence type="ECO:0000313" key="16">
    <source>
        <dbReference type="EMBL" id="CAB4848939.1"/>
    </source>
</evidence>
<evidence type="ECO:0000256" key="3">
    <source>
        <dbReference type="ARBA" id="ARBA00022516"/>
    </source>
</evidence>
<evidence type="ECO:0000313" key="14">
    <source>
        <dbReference type="EMBL" id="CAB4773393.1"/>
    </source>
</evidence>
<evidence type="ECO:0000256" key="1">
    <source>
        <dbReference type="ARBA" id="ARBA00004141"/>
    </source>
</evidence>
<keyword evidence="10" id="KW-1208">Phospholipid metabolism</keyword>
<dbReference type="EMBL" id="CAEZZZ010000007">
    <property type="protein sequence ID" value="CAB4773393.1"/>
    <property type="molecule type" value="Genomic_DNA"/>
</dbReference>
<dbReference type="EMBL" id="CAFBMI010000005">
    <property type="protein sequence ID" value="CAB4891631.1"/>
    <property type="molecule type" value="Genomic_DNA"/>
</dbReference>
<evidence type="ECO:0000256" key="5">
    <source>
        <dbReference type="ARBA" id="ARBA00022692"/>
    </source>
</evidence>
<evidence type="ECO:0000256" key="6">
    <source>
        <dbReference type="ARBA" id="ARBA00022989"/>
    </source>
</evidence>
<evidence type="ECO:0000256" key="4">
    <source>
        <dbReference type="ARBA" id="ARBA00022679"/>
    </source>
</evidence>
<evidence type="ECO:0000313" key="15">
    <source>
        <dbReference type="EMBL" id="CAB4795480.1"/>
    </source>
</evidence>
<evidence type="ECO:0000313" key="13">
    <source>
        <dbReference type="EMBL" id="CAB4690906.1"/>
    </source>
</evidence>
<evidence type="ECO:0000313" key="12">
    <source>
        <dbReference type="EMBL" id="CAB4657033.1"/>
    </source>
</evidence>
<dbReference type="InterPro" id="IPR000462">
    <property type="entry name" value="CDP-OH_P_trans"/>
</dbReference>